<dbReference type="PANTHER" id="PTHR46313">
    <property type="match status" value="1"/>
</dbReference>
<dbReference type="Proteomes" id="UP000461010">
    <property type="component" value="Unassembled WGS sequence"/>
</dbReference>
<evidence type="ECO:0000313" key="2">
    <source>
        <dbReference type="EMBL" id="KAB7892971.1"/>
    </source>
</evidence>
<dbReference type="EMBL" id="WFKK01000038">
    <property type="protein sequence ID" value="KAB7886757.1"/>
    <property type="molecule type" value="Genomic_DNA"/>
</dbReference>
<dbReference type="AlphaFoldDB" id="A0A6L4WQC3"/>
<dbReference type="Proteomes" id="UP000472839">
    <property type="component" value="Unassembled WGS sequence"/>
</dbReference>
<dbReference type="EMBL" id="WFKJ01000001">
    <property type="protein sequence ID" value="KAB7892971.1"/>
    <property type="molecule type" value="Genomic_DNA"/>
</dbReference>
<dbReference type="InterPro" id="IPR045892">
    <property type="entry name" value="CrtISO-like"/>
</dbReference>
<dbReference type="InterPro" id="IPR036188">
    <property type="entry name" value="FAD/NAD-bd_sf"/>
</dbReference>
<dbReference type="GO" id="GO:0016116">
    <property type="term" value="P:carotenoid metabolic process"/>
    <property type="evidence" value="ECO:0007669"/>
    <property type="project" value="InterPro"/>
</dbReference>
<proteinExistence type="predicted"/>
<gene>
    <name evidence="2" type="ORF">GBG18_00430</name>
    <name evidence="1" type="ORF">GBG19_11725</name>
</gene>
<evidence type="ECO:0000313" key="1">
    <source>
        <dbReference type="EMBL" id="KAB7886757.1"/>
    </source>
</evidence>
<dbReference type="SUPFAM" id="SSF51905">
    <property type="entry name" value="FAD/NAD(P)-binding domain"/>
    <property type="match status" value="1"/>
</dbReference>
<reference evidence="3 4" key="1">
    <citation type="submission" date="2019-10" db="EMBL/GenBank/DDBJ databases">
        <title>Poseidonibacter ostreae sp. nov., isolated from the gut of the Ostrea denselamellosa.</title>
        <authorList>
            <person name="Choi A."/>
        </authorList>
    </citation>
    <scope>NUCLEOTIDE SEQUENCE [LARGE SCALE GENOMIC DNA]</scope>
    <source>
        <strain evidence="1 4">SJOD-M-33</strain>
        <strain evidence="2 3">SJOD-M-5</strain>
    </source>
</reference>
<dbReference type="Gene3D" id="3.50.50.60">
    <property type="entry name" value="FAD/NAD(P)-binding domain"/>
    <property type="match status" value="2"/>
</dbReference>
<sequence length="471" mass="53846">MNNFDIAVIGSGMGGSLISALNSDKNLILFEKDSNLGGCGSTFKRKGNYYNSGATTFVGYEQNHPIKKIFDKANYTPDIKKSEVAIRVIQNKKAVDRVKDFDTFIDNMDRVYPHKNNRIFWNTIKTLDEKFWSLQKLHYAKYNFSSYFKTANAVIEILKVFKLDVLKSANSFIDETLYGISDEYRAFIDSQLLITIQTTSKDIPLLSLALGLSYPFHDVFYVNNGMGSLFDGLLKDINVHKKEQILKIIKEKEFYRVISSKNEYKAKQVILNSSIYDSASLFDDVKIKKYYDSFSFSDQSAFVINLTLDSKEDFLHHYQIILDKNIPNAISQSFFISFSSKDDEKLSKNGYSVTISTHTKAVFWKSLSKEEYKKQKEITQNFIINNFLENFESLKKEDIIDIHSATSNTFKKYINRYNCGGKAITFKNILQTPSCRTPFEGLFNVGDTIFAGQGWPGVAIGVEVLNKELNV</sequence>
<keyword evidence="3" id="KW-1185">Reference proteome</keyword>
<dbReference type="PANTHER" id="PTHR46313:SF3">
    <property type="entry name" value="PROLYCOPENE ISOMERASE, CHLOROPLASTIC"/>
    <property type="match status" value="1"/>
</dbReference>
<organism evidence="1 4">
    <name type="scientific">Poseidonibacter ostreae</name>
    <dbReference type="NCBI Taxonomy" id="2654171"/>
    <lineage>
        <taxon>Bacteria</taxon>
        <taxon>Pseudomonadati</taxon>
        <taxon>Campylobacterota</taxon>
        <taxon>Epsilonproteobacteria</taxon>
        <taxon>Campylobacterales</taxon>
        <taxon>Arcobacteraceae</taxon>
        <taxon>Poseidonibacter</taxon>
    </lineage>
</organism>
<name>A0A6L4WQC3_9BACT</name>
<comment type="caution">
    <text evidence="1">The sequence shown here is derived from an EMBL/GenBank/DDBJ whole genome shotgun (WGS) entry which is preliminary data.</text>
</comment>
<accession>A0A6L4WQC3</accession>
<dbReference type="Pfam" id="PF13450">
    <property type="entry name" value="NAD_binding_8"/>
    <property type="match status" value="1"/>
</dbReference>
<dbReference type="RefSeq" id="WP_152187357.1">
    <property type="nucleotide sequence ID" value="NZ_WFKI01000029.1"/>
</dbReference>
<protein>
    <submittedName>
        <fullName evidence="1">NAD(P)-binding protein</fullName>
    </submittedName>
</protein>
<evidence type="ECO:0000313" key="4">
    <source>
        <dbReference type="Proteomes" id="UP000472839"/>
    </source>
</evidence>
<dbReference type="Gene3D" id="3.90.660.50">
    <property type="match status" value="1"/>
</dbReference>
<evidence type="ECO:0000313" key="3">
    <source>
        <dbReference type="Proteomes" id="UP000461010"/>
    </source>
</evidence>